<accession>Q2W5Y2</accession>
<dbReference type="AlphaFoldDB" id="Q2W5Y2"/>
<evidence type="ECO:0000313" key="1">
    <source>
        <dbReference type="EMBL" id="BAE50743.1"/>
    </source>
</evidence>
<gene>
    <name evidence="1" type="ordered locus">amb1939</name>
</gene>
<dbReference type="EMBL" id="AP007255">
    <property type="protein sequence ID" value="BAE50743.1"/>
    <property type="molecule type" value="Genomic_DNA"/>
</dbReference>
<keyword evidence="2" id="KW-1185">Reference proteome</keyword>
<evidence type="ECO:0000313" key="2">
    <source>
        <dbReference type="Proteomes" id="UP000007058"/>
    </source>
</evidence>
<dbReference type="STRING" id="342108.amb1939"/>
<dbReference type="KEGG" id="mag:amb1939"/>
<dbReference type="Proteomes" id="UP000007058">
    <property type="component" value="Chromosome"/>
</dbReference>
<organism evidence="1 2">
    <name type="scientific">Paramagnetospirillum magneticum (strain ATCC 700264 / AMB-1)</name>
    <name type="common">Magnetospirillum magneticum</name>
    <dbReference type="NCBI Taxonomy" id="342108"/>
    <lineage>
        <taxon>Bacteria</taxon>
        <taxon>Pseudomonadati</taxon>
        <taxon>Pseudomonadota</taxon>
        <taxon>Alphaproteobacteria</taxon>
        <taxon>Rhodospirillales</taxon>
        <taxon>Magnetospirillaceae</taxon>
        <taxon>Paramagnetospirillum</taxon>
    </lineage>
</organism>
<sequence>MNCCLRPDGAGFGRPPQPTVTAMPELTENDILDIELRNRGNDDVAALLRRIEDMADEIAEGEKLLDAIRSCERDLDGITNDPDSYSAPLRALAETLLEAVI</sequence>
<reference evidence="1 2" key="1">
    <citation type="journal article" date="2005" name="DNA Res.">
        <title>Complete genome sequence of the facultative anaerobic magnetotactic bacterium Magnetospirillum sp. strain AMB-1.</title>
        <authorList>
            <person name="Matsunaga T."/>
            <person name="Okamura Y."/>
            <person name="Fukuda Y."/>
            <person name="Wahyudi A.T."/>
            <person name="Murase Y."/>
            <person name="Takeyama H."/>
        </authorList>
    </citation>
    <scope>NUCLEOTIDE SEQUENCE [LARGE SCALE GENOMIC DNA]</scope>
    <source>
        <strain evidence="2">ATCC 700264 / AMB-1</strain>
    </source>
</reference>
<dbReference type="HOGENOM" id="CLU_2288105_0_0_5"/>
<proteinExistence type="predicted"/>
<protein>
    <submittedName>
        <fullName evidence="1">Uncharacterized protein</fullName>
    </submittedName>
</protein>
<name>Q2W5Y2_PARM1</name>